<gene>
    <name evidence="7" type="ORF">BDV96DRAFT_494042</name>
</gene>
<evidence type="ECO:0000313" key="7">
    <source>
        <dbReference type="EMBL" id="KAF2114996.1"/>
    </source>
</evidence>
<feature type="compositionally biased region" description="Basic and acidic residues" evidence="5">
    <location>
        <begin position="1"/>
        <end position="16"/>
    </location>
</feature>
<keyword evidence="8" id="KW-1185">Reference proteome</keyword>
<dbReference type="Gene3D" id="3.90.1590.10">
    <property type="entry name" value="glutathione-dependent formaldehyde- activating enzyme (gfa)"/>
    <property type="match status" value="1"/>
</dbReference>
<protein>
    <submittedName>
        <fullName evidence="7">Mss4-like protein</fullName>
    </submittedName>
</protein>
<evidence type="ECO:0000256" key="1">
    <source>
        <dbReference type="ARBA" id="ARBA00005495"/>
    </source>
</evidence>
<dbReference type="PANTHER" id="PTHR33337:SF8">
    <property type="entry name" value="CENP-V_GFA DOMAIN-CONTAINING PROTEIN"/>
    <property type="match status" value="1"/>
</dbReference>
<dbReference type="GO" id="GO:0016846">
    <property type="term" value="F:carbon-sulfur lyase activity"/>
    <property type="evidence" value="ECO:0007669"/>
    <property type="project" value="InterPro"/>
</dbReference>
<comment type="similarity">
    <text evidence="1">Belongs to the Gfa family.</text>
</comment>
<dbReference type="AlphaFoldDB" id="A0A6A5Z760"/>
<name>A0A6A5Z760_9PLEO</name>
<evidence type="ECO:0000256" key="4">
    <source>
        <dbReference type="ARBA" id="ARBA00023239"/>
    </source>
</evidence>
<dbReference type="PROSITE" id="PS51891">
    <property type="entry name" value="CENP_V_GFA"/>
    <property type="match status" value="1"/>
</dbReference>
<organism evidence="7 8">
    <name type="scientific">Lophiotrema nucula</name>
    <dbReference type="NCBI Taxonomy" id="690887"/>
    <lineage>
        <taxon>Eukaryota</taxon>
        <taxon>Fungi</taxon>
        <taxon>Dikarya</taxon>
        <taxon>Ascomycota</taxon>
        <taxon>Pezizomycotina</taxon>
        <taxon>Dothideomycetes</taxon>
        <taxon>Pleosporomycetidae</taxon>
        <taxon>Pleosporales</taxon>
        <taxon>Lophiotremataceae</taxon>
        <taxon>Lophiotrema</taxon>
    </lineage>
</organism>
<feature type="domain" description="CENP-V/GFA" evidence="6">
    <location>
        <begin position="38"/>
        <end position="156"/>
    </location>
</feature>
<dbReference type="InterPro" id="IPR011057">
    <property type="entry name" value="Mss4-like_sf"/>
</dbReference>
<evidence type="ECO:0000256" key="5">
    <source>
        <dbReference type="SAM" id="MobiDB-lite"/>
    </source>
</evidence>
<evidence type="ECO:0000256" key="3">
    <source>
        <dbReference type="ARBA" id="ARBA00022833"/>
    </source>
</evidence>
<dbReference type="OrthoDB" id="428768at2759"/>
<dbReference type="SUPFAM" id="SSF51316">
    <property type="entry name" value="Mss4-like"/>
    <property type="match status" value="1"/>
</dbReference>
<proteinExistence type="inferred from homology"/>
<accession>A0A6A5Z760</accession>
<dbReference type="Proteomes" id="UP000799770">
    <property type="component" value="Unassembled WGS sequence"/>
</dbReference>
<keyword evidence="4" id="KW-0456">Lyase</keyword>
<feature type="region of interest" description="Disordered" evidence="5">
    <location>
        <begin position="1"/>
        <end position="22"/>
    </location>
</feature>
<keyword evidence="3" id="KW-0862">Zinc</keyword>
<evidence type="ECO:0000259" key="6">
    <source>
        <dbReference type="PROSITE" id="PS51891"/>
    </source>
</evidence>
<evidence type="ECO:0000313" key="8">
    <source>
        <dbReference type="Proteomes" id="UP000799770"/>
    </source>
</evidence>
<keyword evidence="2" id="KW-0479">Metal-binding</keyword>
<dbReference type="PANTHER" id="PTHR33337">
    <property type="entry name" value="GFA DOMAIN-CONTAINING PROTEIN"/>
    <property type="match status" value="1"/>
</dbReference>
<dbReference type="GO" id="GO:0046872">
    <property type="term" value="F:metal ion binding"/>
    <property type="evidence" value="ECO:0007669"/>
    <property type="project" value="UniProtKB-KW"/>
</dbReference>
<reference evidence="7" key="1">
    <citation type="journal article" date="2020" name="Stud. Mycol.">
        <title>101 Dothideomycetes genomes: a test case for predicting lifestyles and emergence of pathogens.</title>
        <authorList>
            <person name="Haridas S."/>
            <person name="Albert R."/>
            <person name="Binder M."/>
            <person name="Bloem J."/>
            <person name="Labutti K."/>
            <person name="Salamov A."/>
            <person name="Andreopoulos B."/>
            <person name="Baker S."/>
            <person name="Barry K."/>
            <person name="Bills G."/>
            <person name="Bluhm B."/>
            <person name="Cannon C."/>
            <person name="Castanera R."/>
            <person name="Culley D."/>
            <person name="Daum C."/>
            <person name="Ezra D."/>
            <person name="Gonzalez J."/>
            <person name="Henrissat B."/>
            <person name="Kuo A."/>
            <person name="Liang C."/>
            <person name="Lipzen A."/>
            <person name="Lutzoni F."/>
            <person name="Magnuson J."/>
            <person name="Mondo S."/>
            <person name="Nolan M."/>
            <person name="Ohm R."/>
            <person name="Pangilinan J."/>
            <person name="Park H.-J."/>
            <person name="Ramirez L."/>
            <person name="Alfaro M."/>
            <person name="Sun H."/>
            <person name="Tritt A."/>
            <person name="Yoshinaga Y."/>
            <person name="Zwiers L.-H."/>
            <person name="Turgeon B."/>
            <person name="Goodwin S."/>
            <person name="Spatafora J."/>
            <person name="Crous P."/>
            <person name="Grigoriev I."/>
        </authorList>
    </citation>
    <scope>NUCLEOTIDE SEQUENCE</scope>
    <source>
        <strain evidence="7">CBS 627.86</strain>
    </source>
</reference>
<dbReference type="InterPro" id="IPR006913">
    <property type="entry name" value="CENP-V/GFA"/>
</dbReference>
<sequence length="188" mass="21127">MSHHAREEPSVRDANKSKPYIPALSKGTDDGFSNEDEATATCFCGAVQLVFGFKGLIPEGNFLCHCTDCHKIHSSMFATNFCCMDKYVRYTRGRENLTEFSTTKTPVSGKAMVNHFCKTCGTLMNRTGEGFPGINVLRVGTVDDFNLMETKLKPQVQQFTKDRVSWLEDVPGVKKVEGFHYWHKVSNL</sequence>
<evidence type="ECO:0000256" key="2">
    <source>
        <dbReference type="ARBA" id="ARBA00022723"/>
    </source>
</evidence>
<dbReference type="EMBL" id="ML977324">
    <property type="protein sequence ID" value="KAF2114996.1"/>
    <property type="molecule type" value="Genomic_DNA"/>
</dbReference>
<dbReference type="Pfam" id="PF04828">
    <property type="entry name" value="GFA"/>
    <property type="match status" value="1"/>
</dbReference>